<dbReference type="RefSeq" id="WP_349758996.1">
    <property type="nucleotide sequence ID" value="NZ_JBEGCI010000010.1"/>
</dbReference>
<evidence type="ECO:0000256" key="13">
    <source>
        <dbReference type="SAM" id="MobiDB-lite"/>
    </source>
</evidence>
<feature type="coiled-coil region" evidence="12">
    <location>
        <begin position="643"/>
        <end position="677"/>
    </location>
</feature>
<evidence type="ECO:0000256" key="2">
    <source>
        <dbReference type="ARBA" id="ARBA00004141"/>
    </source>
</evidence>
<feature type="transmembrane region" description="Helical" evidence="14">
    <location>
        <begin position="195"/>
        <end position="222"/>
    </location>
</feature>
<dbReference type="GO" id="GO:0016301">
    <property type="term" value="F:kinase activity"/>
    <property type="evidence" value="ECO:0007669"/>
    <property type="project" value="UniProtKB-KW"/>
</dbReference>
<feature type="transmembrane region" description="Helical" evidence="14">
    <location>
        <begin position="502"/>
        <end position="524"/>
    </location>
</feature>
<dbReference type="PANTHER" id="PTHR43711:SF1">
    <property type="entry name" value="HISTIDINE KINASE 1"/>
    <property type="match status" value="1"/>
</dbReference>
<keyword evidence="5" id="KW-0597">Phosphoprotein</keyword>
<dbReference type="SMART" id="SM00387">
    <property type="entry name" value="HATPase_c"/>
    <property type="match status" value="1"/>
</dbReference>
<feature type="transmembrane region" description="Helical" evidence="14">
    <location>
        <begin position="290"/>
        <end position="313"/>
    </location>
</feature>
<keyword evidence="9 14" id="KW-1133">Transmembrane helix</keyword>
<dbReference type="InterPro" id="IPR004358">
    <property type="entry name" value="Sig_transdc_His_kin-like_C"/>
</dbReference>
<feature type="transmembrane region" description="Helical" evidence="14">
    <location>
        <begin position="447"/>
        <end position="469"/>
    </location>
</feature>
<evidence type="ECO:0000256" key="3">
    <source>
        <dbReference type="ARBA" id="ARBA00006434"/>
    </source>
</evidence>
<feature type="transmembrane region" description="Helical" evidence="14">
    <location>
        <begin position="116"/>
        <end position="134"/>
    </location>
</feature>
<evidence type="ECO:0000256" key="8">
    <source>
        <dbReference type="ARBA" id="ARBA00022777"/>
    </source>
</evidence>
<feature type="transmembrane region" description="Helical" evidence="14">
    <location>
        <begin position="36"/>
        <end position="56"/>
    </location>
</feature>
<dbReference type="CDD" id="cd00082">
    <property type="entry name" value="HisKA"/>
    <property type="match status" value="1"/>
</dbReference>
<dbReference type="InterPro" id="IPR003661">
    <property type="entry name" value="HisK_dim/P_dom"/>
</dbReference>
<dbReference type="Gene3D" id="3.30.565.10">
    <property type="entry name" value="Histidine kinase-like ATPase, C-terminal domain"/>
    <property type="match status" value="1"/>
</dbReference>
<evidence type="ECO:0000256" key="14">
    <source>
        <dbReference type="SAM" id="Phobius"/>
    </source>
</evidence>
<dbReference type="SUPFAM" id="SSF47384">
    <property type="entry name" value="Homodimeric domain of signal transducing histidine kinase"/>
    <property type="match status" value="1"/>
</dbReference>
<reference evidence="16 17" key="1">
    <citation type="submission" date="2024-05" db="EMBL/GenBank/DDBJ databases">
        <title>Halomonas sp. CS7 16S ribosomal RNA gene Genome sequencing and assembly.</title>
        <authorList>
            <person name="Yook S."/>
        </authorList>
    </citation>
    <scope>NUCLEOTIDE SEQUENCE [LARGE SCALE GENOMIC DNA]</scope>
    <source>
        <strain evidence="16 17">CS7</strain>
    </source>
</reference>
<evidence type="ECO:0000313" key="17">
    <source>
        <dbReference type="Proteomes" id="UP001472978"/>
    </source>
</evidence>
<dbReference type="EMBL" id="JBEGCI010000010">
    <property type="protein sequence ID" value="MEQ6889469.1"/>
    <property type="molecule type" value="Genomic_DNA"/>
</dbReference>
<keyword evidence="10" id="KW-0902">Two-component regulatory system</keyword>
<evidence type="ECO:0000256" key="1">
    <source>
        <dbReference type="ARBA" id="ARBA00000085"/>
    </source>
</evidence>
<comment type="subcellular location">
    <subcellularLocation>
        <location evidence="2">Membrane</location>
        <topology evidence="2">Multi-pass membrane protein</topology>
    </subcellularLocation>
</comment>
<evidence type="ECO:0000256" key="5">
    <source>
        <dbReference type="ARBA" id="ARBA00022553"/>
    </source>
</evidence>
<keyword evidence="8 16" id="KW-0418">Kinase</keyword>
<evidence type="ECO:0000259" key="15">
    <source>
        <dbReference type="PROSITE" id="PS50109"/>
    </source>
</evidence>
<evidence type="ECO:0000256" key="11">
    <source>
        <dbReference type="ARBA" id="ARBA00023136"/>
    </source>
</evidence>
<dbReference type="CDD" id="cd10322">
    <property type="entry name" value="SLC5sbd"/>
    <property type="match status" value="1"/>
</dbReference>
<dbReference type="PROSITE" id="PS50283">
    <property type="entry name" value="NA_SOLUT_SYMP_3"/>
    <property type="match status" value="1"/>
</dbReference>
<comment type="catalytic activity">
    <reaction evidence="1">
        <text>ATP + protein L-histidine = ADP + protein N-phospho-L-histidine.</text>
        <dbReference type="EC" id="2.7.13.3"/>
    </reaction>
</comment>
<proteinExistence type="inferred from homology"/>
<keyword evidence="17" id="KW-1185">Reference proteome</keyword>
<feature type="transmembrane region" description="Helical" evidence="14">
    <location>
        <begin position="333"/>
        <end position="363"/>
    </location>
</feature>
<dbReference type="Gene3D" id="1.20.1730.10">
    <property type="entry name" value="Sodium/glucose cotransporter"/>
    <property type="match status" value="1"/>
</dbReference>
<keyword evidence="6" id="KW-0808">Transferase</keyword>
<dbReference type="Pfam" id="PF02518">
    <property type="entry name" value="HATPase_c"/>
    <property type="match status" value="1"/>
</dbReference>
<dbReference type="InterPro" id="IPR005467">
    <property type="entry name" value="His_kinase_dom"/>
</dbReference>
<evidence type="ECO:0000256" key="4">
    <source>
        <dbReference type="ARBA" id="ARBA00012438"/>
    </source>
</evidence>
<dbReference type="Proteomes" id="UP001472978">
    <property type="component" value="Unassembled WGS sequence"/>
</dbReference>
<evidence type="ECO:0000256" key="7">
    <source>
        <dbReference type="ARBA" id="ARBA00022692"/>
    </source>
</evidence>
<feature type="region of interest" description="Disordered" evidence="13">
    <location>
        <begin position="908"/>
        <end position="960"/>
    </location>
</feature>
<dbReference type="InterPro" id="IPR050736">
    <property type="entry name" value="Sensor_HK_Regulatory"/>
</dbReference>
<dbReference type="PROSITE" id="PS50109">
    <property type="entry name" value="HIS_KIN"/>
    <property type="match status" value="1"/>
</dbReference>
<feature type="transmembrane region" description="Helical" evidence="14">
    <location>
        <begin position="166"/>
        <end position="183"/>
    </location>
</feature>
<feature type="transmembrane region" description="Helical" evidence="14">
    <location>
        <begin position="384"/>
        <end position="407"/>
    </location>
</feature>
<keyword evidence="11 14" id="KW-0472">Membrane</keyword>
<evidence type="ECO:0000256" key="6">
    <source>
        <dbReference type="ARBA" id="ARBA00022679"/>
    </source>
</evidence>
<dbReference type="PANTHER" id="PTHR43711">
    <property type="entry name" value="TWO-COMPONENT HISTIDINE KINASE"/>
    <property type="match status" value="1"/>
</dbReference>
<dbReference type="SUPFAM" id="SSF55874">
    <property type="entry name" value="ATPase domain of HSP90 chaperone/DNA topoisomerase II/histidine kinase"/>
    <property type="match status" value="1"/>
</dbReference>
<dbReference type="InterPro" id="IPR003594">
    <property type="entry name" value="HATPase_dom"/>
</dbReference>
<dbReference type="Gene3D" id="1.10.287.130">
    <property type="match status" value="1"/>
</dbReference>
<protein>
    <recommendedName>
        <fullName evidence="4">histidine kinase</fullName>
        <ecNumber evidence="4">2.7.13.3</ecNumber>
    </recommendedName>
</protein>
<accession>A0ABV1N6V7</accession>
<feature type="compositionally biased region" description="Basic and acidic residues" evidence="13">
    <location>
        <begin position="934"/>
        <end position="960"/>
    </location>
</feature>
<sequence>MTGGPMVVVLAFGYLALLFVIAAWGDRRAAQGRSLIGSPTVYALSIAVYCTAWTFYGSVGRAAQFGPSFLLIYLGPTLAMLMAPFVIGKMVRIARAQRLTSIADFISARYGKSSSLGALVALIALIGITPYIALQLKAITVSHAVLVNYPQAADLPLADERFWSDRSFWVALVLAVFIILFGTRHLDASERHEGMVAAIAFESLVKLAAFLAVGIFTVFVLFNGPTDLFAQAGERAELTRLLGLESVPGGALGWVGMLVLAFLAFLTLPRQFQVLVVENVDERHIKRASWLFPLYLLVINLFVIPIALAGLLLDGGDPDSFVLTLPLSAGLEALPLLVFIGGLSAATGMMIVETIALSTMVSNQLVMPLLLRSRRLHLSTRGELAGWLLGIRRVSILGILLLGYLYHALIGETYSLVTIGLVSFAAASQFAPALLIGLYWRGARRRGAALGMGAGFVVWAWTLLIPGFAQSGWLDSGFLATGPWGIAWLRPYALFGLEGWDIYTHSLLWSLVANVGLLVGVSLFTRPSALEQTQAALFTETMPQGLVPASLWQGQTTRGELRALLDRYLGEAASRRVFAAHPGEADEADDDQPAPAALTLRAEQALAGSLGSASARVLIDSVARGEAPDLEAILRILDTTSETLEMNRRLEQQSRELARASEELRAANARLRELDRLKDEFVAMVSHELRTPLTSIRAFAEILRDNRALPDEKREHFLDVVVRESQRLSRLIEEILDLARLESGRLTLSPTRLDLVALTRQSVEAVQRLQEERGVTLEVAIEPEAAWVVGDADRLEQVIINLLDNAGKFAADDDPRVLLRLARHKNHYRLAVEDNGPGIAPDERERVFEKFHQIQHQESGETRGRPRGSGLGLPISRGIVAHLGGRLWIEEASRLGGACLVMELPEAPAEDPSLREEAGEAPGEKLGVTPGENLKGKPDERPRRDSAEAHQDSAGERDGE</sequence>
<name>A0ABV1N6V7_9GAMM</name>
<feature type="transmembrane region" description="Helical" evidence="14">
    <location>
        <begin position="251"/>
        <end position="269"/>
    </location>
</feature>
<keyword evidence="12" id="KW-0175">Coiled coil</keyword>
<feature type="transmembrane region" description="Helical" evidence="14">
    <location>
        <begin position="413"/>
        <end position="440"/>
    </location>
</feature>
<dbReference type="Pfam" id="PF00512">
    <property type="entry name" value="HisKA"/>
    <property type="match status" value="1"/>
</dbReference>
<dbReference type="SMART" id="SM00388">
    <property type="entry name" value="HisKA"/>
    <property type="match status" value="1"/>
</dbReference>
<comment type="similarity">
    <text evidence="3">Belongs to the sodium:solute symporter (SSF) (TC 2.A.21) family.</text>
</comment>
<evidence type="ECO:0000256" key="12">
    <source>
        <dbReference type="SAM" id="Coils"/>
    </source>
</evidence>
<dbReference type="InterPro" id="IPR036890">
    <property type="entry name" value="HATPase_C_sf"/>
</dbReference>
<dbReference type="InterPro" id="IPR036097">
    <property type="entry name" value="HisK_dim/P_sf"/>
</dbReference>
<comment type="caution">
    <text evidence="16">The sequence shown here is derived from an EMBL/GenBank/DDBJ whole genome shotgun (WGS) entry which is preliminary data.</text>
</comment>
<organism evidence="16 17">
    <name type="scientific">Halomonas pelophila</name>
    <dbReference type="NCBI Taxonomy" id="3151122"/>
    <lineage>
        <taxon>Bacteria</taxon>
        <taxon>Pseudomonadati</taxon>
        <taxon>Pseudomonadota</taxon>
        <taxon>Gammaproteobacteria</taxon>
        <taxon>Oceanospirillales</taxon>
        <taxon>Halomonadaceae</taxon>
        <taxon>Halomonas</taxon>
    </lineage>
</organism>
<dbReference type="InterPro" id="IPR001734">
    <property type="entry name" value="Na/solute_symporter"/>
</dbReference>
<evidence type="ECO:0000313" key="16">
    <source>
        <dbReference type="EMBL" id="MEQ6889469.1"/>
    </source>
</evidence>
<dbReference type="EC" id="2.7.13.3" evidence="4"/>
<feature type="domain" description="Histidine kinase" evidence="15">
    <location>
        <begin position="684"/>
        <end position="908"/>
    </location>
</feature>
<dbReference type="InterPro" id="IPR038377">
    <property type="entry name" value="Na/Glc_symporter_sf"/>
</dbReference>
<feature type="transmembrane region" description="Helical" evidence="14">
    <location>
        <begin position="68"/>
        <end position="88"/>
    </location>
</feature>
<evidence type="ECO:0000256" key="9">
    <source>
        <dbReference type="ARBA" id="ARBA00022989"/>
    </source>
</evidence>
<gene>
    <name evidence="16" type="ORF">ABE957_12385</name>
</gene>
<keyword evidence="7 14" id="KW-0812">Transmembrane</keyword>
<evidence type="ECO:0000256" key="10">
    <source>
        <dbReference type="ARBA" id="ARBA00023012"/>
    </source>
</evidence>
<dbReference type="PRINTS" id="PR00344">
    <property type="entry name" value="BCTRLSENSOR"/>
</dbReference>
<feature type="transmembrane region" description="Helical" evidence="14">
    <location>
        <begin position="6"/>
        <end position="24"/>
    </location>
</feature>